<dbReference type="HOGENOM" id="CLU_1271495_0_0_5"/>
<proteinExistence type="predicted"/>
<evidence type="ECO:0000313" key="2">
    <source>
        <dbReference type="EMBL" id="AEI94825.1"/>
    </source>
</evidence>
<gene>
    <name evidence="2" type="ordered locus">RLO149_c028660</name>
</gene>
<organism evidence="2 3">
    <name type="scientific">Roseobacter litoralis (strain ATCC 49566 / DSM 6996 / JCM 21268 / NBRC 15278 / OCh 149)</name>
    <dbReference type="NCBI Taxonomy" id="391595"/>
    <lineage>
        <taxon>Bacteria</taxon>
        <taxon>Pseudomonadati</taxon>
        <taxon>Pseudomonadota</taxon>
        <taxon>Alphaproteobacteria</taxon>
        <taxon>Rhodobacterales</taxon>
        <taxon>Roseobacteraceae</taxon>
        <taxon>Roseobacter</taxon>
    </lineage>
</organism>
<accession>F7ZG94</accession>
<dbReference type="Proteomes" id="UP000001353">
    <property type="component" value="Chromosome"/>
</dbReference>
<keyword evidence="3" id="KW-1185">Reference proteome</keyword>
<keyword evidence="1" id="KW-0732">Signal</keyword>
<protein>
    <recommendedName>
        <fullName evidence="4">PEP-CTERM protein-sorting domain-containing protein</fullName>
    </recommendedName>
</protein>
<dbReference type="KEGG" id="rli:RLO149_c028660"/>
<feature type="signal peptide" evidence="1">
    <location>
        <begin position="1"/>
        <end position="19"/>
    </location>
</feature>
<dbReference type="EMBL" id="CP002623">
    <property type="protein sequence ID" value="AEI94825.1"/>
    <property type="molecule type" value="Genomic_DNA"/>
</dbReference>
<evidence type="ECO:0000256" key="1">
    <source>
        <dbReference type="SAM" id="SignalP"/>
    </source>
</evidence>
<name>F7ZG94_ROSLO</name>
<evidence type="ECO:0000313" key="3">
    <source>
        <dbReference type="Proteomes" id="UP000001353"/>
    </source>
</evidence>
<sequence length="217" mass="23334">MQPARYALALMIVAASPGAASTISSAFGFASITITAFTFETDFEQVDLIVDGRTSVSASAFVDSANGRDAGSDSATVTFTNPLDEALELYVEYELMSQSSTEFLNGVVIRDARYDSNAFVELGFRSAFTSTNGRYDCTDADFSSAGFDCFGLFDDDLQDVFETPLDYLDPFASVTFSLEAAAFAFIESTPSPVPGPLPAWLLLSGLGVLGLRRFRRV</sequence>
<dbReference type="RefSeq" id="WP_013962739.1">
    <property type="nucleotide sequence ID" value="NC_015730.1"/>
</dbReference>
<evidence type="ECO:0008006" key="4">
    <source>
        <dbReference type="Google" id="ProtNLM"/>
    </source>
</evidence>
<feature type="chain" id="PRO_5003366731" description="PEP-CTERM protein-sorting domain-containing protein" evidence="1">
    <location>
        <begin position="20"/>
        <end position="217"/>
    </location>
</feature>
<dbReference type="AlphaFoldDB" id="F7ZG94"/>
<reference evidence="2 3" key="1">
    <citation type="journal article" date="2011" name="BMC Genomics">
        <title>Comparative genome analysis and genome-guided physiological analysis of Roseobacter litoralis.</title>
        <authorList>
            <person name="Kalhoefer D."/>
            <person name="Thole S."/>
            <person name="Voget S."/>
            <person name="Lehmann R."/>
            <person name="Liesegang H."/>
            <person name="Wollher A."/>
            <person name="Daniel R."/>
            <person name="Simon M."/>
            <person name="Brinkhoff T."/>
        </authorList>
    </citation>
    <scope>NUCLEOTIDE SEQUENCE [LARGE SCALE GENOMIC DNA]</scope>
    <source>
        <strain evidence="3">ATCC 49566 / DSM 6996 / JCM 21268 / NBRC 15278 / OCh 149</strain>
    </source>
</reference>